<evidence type="ECO:0000313" key="2">
    <source>
        <dbReference type="Proteomes" id="UP000000763"/>
    </source>
</evidence>
<reference evidence="2" key="1">
    <citation type="journal article" date="2005" name="Nature">
        <title>The map-based sequence of the rice genome.</title>
        <authorList>
            <consortium name="International rice genome sequencing project (IRGSP)"/>
            <person name="Matsumoto T."/>
            <person name="Wu J."/>
            <person name="Kanamori H."/>
            <person name="Katayose Y."/>
            <person name="Fujisawa M."/>
            <person name="Namiki N."/>
            <person name="Mizuno H."/>
            <person name="Yamamoto K."/>
            <person name="Antonio B.A."/>
            <person name="Baba T."/>
            <person name="Sakata K."/>
            <person name="Nagamura Y."/>
            <person name="Aoki H."/>
            <person name="Arikawa K."/>
            <person name="Arita K."/>
            <person name="Bito T."/>
            <person name="Chiden Y."/>
            <person name="Fujitsuka N."/>
            <person name="Fukunaka R."/>
            <person name="Hamada M."/>
            <person name="Harada C."/>
            <person name="Hayashi A."/>
            <person name="Hijishita S."/>
            <person name="Honda M."/>
            <person name="Hosokawa S."/>
            <person name="Ichikawa Y."/>
            <person name="Idonuma A."/>
            <person name="Iijima M."/>
            <person name="Ikeda M."/>
            <person name="Ikeno M."/>
            <person name="Ito K."/>
            <person name="Ito S."/>
            <person name="Ito T."/>
            <person name="Ito Y."/>
            <person name="Ito Y."/>
            <person name="Iwabuchi A."/>
            <person name="Kamiya K."/>
            <person name="Karasawa W."/>
            <person name="Kurita K."/>
            <person name="Katagiri S."/>
            <person name="Kikuta A."/>
            <person name="Kobayashi H."/>
            <person name="Kobayashi N."/>
            <person name="Machita K."/>
            <person name="Maehara T."/>
            <person name="Masukawa M."/>
            <person name="Mizubayashi T."/>
            <person name="Mukai Y."/>
            <person name="Nagasaki H."/>
            <person name="Nagata Y."/>
            <person name="Naito S."/>
            <person name="Nakashima M."/>
            <person name="Nakama Y."/>
            <person name="Nakamichi Y."/>
            <person name="Nakamura M."/>
            <person name="Meguro A."/>
            <person name="Negishi M."/>
            <person name="Ohta I."/>
            <person name="Ohta T."/>
            <person name="Okamoto M."/>
            <person name="Ono N."/>
            <person name="Saji S."/>
            <person name="Sakaguchi M."/>
            <person name="Sakai K."/>
            <person name="Shibata M."/>
            <person name="Shimokawa T."/>
            <person name="Song J."/>
            <person name="Takazaki Y."/>
            <person name="Terasawa K."/>
            <person name="Tsugane M."/>
            <person name="Tsuji K."/>
            <person name="Ueda S."/>
            <person name="Waki K."/>
            <person name="Yamagata H."/>
            <person name="Yamamoto M."/>
            <person name="Yamamoto S."/>
            <person name="Yamane H."/>
            <person name="Yoshiki S."/>
            <person name="Yoshihara R."/>
            <person name="Yukawa K."/>
            <person name="Zhong H."/>
            <person name="Yano M."/>
            <person name="Yuan Q."/>
            <person name="Ouyang S."/>
            <person name="Liu J."/>
            <person name="Jones K.M."/>
            <person name="Gansberger K."/>
            <person name="Moffat K."/>
            <person name="Hill J."/>
            <person name="Bera J."/>
            <person name="Fadrosh D."/>
            <person name="Jin S."/>
            <person name="Johri S."/>
            <person name="Kim M."/>
            <person name="Overton L."/>
            <person name="Reardon M."/>
            <person name="Tsitrin T."/>
            <person name="Vuong H."/>
            <person name="Weaver B."/>
            <person name="Ciecko A."/>
            <person name="Tallon L."/>
            <person name="Jackson J."/>
            <person name="Pai G."/>
            <person name="Aken S.V."/>
            <person name="Utterback T."/>
            <person name="Reidmuller S."/>
            <person name="Feldblyum T."/>
            <person name="Hsiao J."/>
            <person name="Zismann V."/>
            <person name="Iobst S."/>
            <person name="de Vazeille A.R."/>
            <person name="Buell C.R."/>
            <person name="Ying K."/>
            <person name="Li Y."/>
            <person name="Lu T."/>
            <person name="Huang Y."/>
            <person name="Zhao Q."/>
            <person name="Feng Q."/>
            <person name="Zhang L."/>
            <person name="Zhu J."/>
            <person name="Weng Q."/>
            <person name="Mu J."/>
            <person name="Lu Y."/>
            <person name="Fan D."/>
            <person name="Liu Y."/>
            <person name="Guan J."/>
            <person name="Zhang Y."/>
            <person name="Yu S."/>
            <person name="Liu X."/>
            <person name="Zhang Y."/>
            <person name="Hong G."/>
            <person name="Han B."/>
            <person name="Choisne N."/>
            <person name="Demange N."/>
            <person name="Orjeda G."/>
            <person name="Samain S."/>
            <person name="Cattolico L."/>
            <person name="Pelletier E."/>
            <person name="Couloux A."/>
            <person name="Segurens B."/>
            <person name="Wincker P."/>
            <person name="D'Hont A."/>
            <person name="Scarpelli C."/>
            <person name="Weissenbach J."/>
            <person name="Salanoubat M."/>
            <person name="Quetier F."/>
            <person name="Yu Y."/>
            <person name="Kim H.R."/>
            <person name="Rambo T."/>
            <person name="Currie J."/>
            <person name="Collura K."/>
            <person name="Luo M."/>
            <person name="Yang T."/>
            <person name="Ammiraju J.S.S."/>
            <person name="Engler F."/>
            <person name="Soderlund C."/>
            <person name="Wing R.A."/>
            <person name="Palmer L.E."/>
            <person name="de la Bastide M."/>
            <person name="Spiegel L."/>
            <person name="Nascimento L."/>
            <person name="Zutavern T."/>
            <person name="O'Shaughnessy A."/>
            <person name="Dike S."/>
            <person name="Dedhia N."/>
            <person name="Preston R."/>
            <person name="Balija V."/>
            <person name="McCombie W.R."/>
            <person name="Chow T."/>
            <person name="Chen H."/>
            <person name="Chung M."/>
            <person name="Chen C."/>
            <person name="Shaw J."/>
            <person name="Wu H."/>
            <person name="Hsiao K."/>
            <person name="Chao Y."/>
            <person name="Chu M."/>
            <person name="Cheng C."/>
            <person name="Hour A."/>
            <person name="Lee P."/>
            <person name="Lin S."/>
            <person name="Lin Y."/>
            <person name="Liou J."/>
            <person name="Liu S."/>
            <person name="Hsing Y."/>
            <person name="Raghuvanshi S."/>
            <person name="Mohanty A."/>
            <person name="Bharti A.K."/>
            <person name="Gaur A."/>
            <person name="Gupta V."/>
            <person name="Kumar D."/>
            <person name="Ravi V."/>
            <person name="Vij S."/>
            <person name="Kapur A."/>
            <person name="Khurana P."/>
            <person name="Khurana P."/>
            <person name="Khurana J.P."/>
            <person name="Tyagi A.K."/>
            <person name="Gaikwad K."/>
            <person name="Singh A."/>
            <person name="Dalal V."/>
            <person name="Srivastava S."/>
            <person name="Dixit A."/>
            <person name="Pal A.K."/>
            <person name="Ghazi I.A."/>
            <person name="Yadav M."/>
            <person name="Pandit A."/>
            <person name="Bhargava A."/>
            <person name="Sureshbabu K."/>
            <person name="Batra K."/>
            <person name="Sharma T.R."/>
            <person name="Mohapatra T."/>
            <person name="Singh N.K."/>
            <person name="Messing J."/>
            <person name="Nelson A.B."/>
            <person name="Fuks G."/>
            <person name="Kavchok S."/>
            <person name="Keizer G."/>
            <person name="Linton E."/>
            <person name="Llaca V."/>
            <person name="Song R."/>
            <person name="Tanyolac B."/>
            <person name="Young S."/>
            <person name="Ho-Il K."/>
            <person name="Hahn J.H."/>
            <person name="Sangsakoo G."/>
            <person name="Vanavichit A."/>
            <person name="de Mattos Luiz.A.T."/>
            <person name="Zimmer P.D."/>
            <person name="Malone G."/>
            <person name="Dellagostin O."/>
            <person name="de Oliveira A.C."/>
            <person name="Bevan M."/>
            <person name="Bancroft I."/>
            <person name="Minx P."/>
            <person name="Cordum H."/>
            <person name="Wilson R."/>
            <person name="Cheng Z."/>
            <person name="Jin W."/>
            <person name="Jiang J."/>
            <person name="Leong S.A."/>
            <person name="Iwama H."/>
            <person name="Gojobori T."/>
            <person name="Itoh T."/>
            <person name="Niimura Y."/>
            <person name="Fujii Y."/>
            <person name="Habara T."/>
            <person name="Sakai H."/>
            <person name="Sato Y."/>
            <person name="Wilson G."/>
            <person name="Kumar K."/>
            <person name="McCouch S."/>
            <person name="Juretic N."/>
            <person name="Hoen D."/>
            <person name="Wright S."/>
            <person name="Bruskiewich R."/>
            <person name="Bureau T."/>
            <person name="Miyao A."/>
            <person name="Hirochika H."/>
            <person name="Nishikawa T."/>
            <person name="Kadowaki K."/>
            <person name="Sugiura M."/>
            <person name="Burr B."/>
            <person name="Sasaki T."/>
        </authorList>
    </citation>
    <scope>NUCLEOTIDE SEQUENCE [LARGE SCALE GENOMIC DNA]</scope>
    <source>
        <strain evidence="2">cv. Nipponbare</strain>
    </source>
</reference>
<organism evidence="1 2">
    <name type="scientific">Oryza sativa subsp. japonica</name>
    <name type="common">Rice</name>
    <dbReference type="NCBI Taxonomy" id="39947"/>
    <lineage>
        <taxon>Eukaryota</taxon>
        <taxon>Viridiplantae</taxon>
        <taxon>Streptophyta</taxon>
        <taxon>Embryophyta</taxon>
        <taxon>Tracheophyta</taxon>
        <taxon>Spermatophyta</taxon>
        <taxon>Magnoliopsida</taxon>
        <taxon>Liliopsida</taxon>
        <taxon>Poales</taxon>
        <taxon>Poaceae</taxon>
        <taxon>BOP clade</taxon>
        <taxon>Oryzoideae</taxon>
        <taxon>Oryzeae</taxon>
        <taxon>Oryzinae</taxon>
        <taxon>Oryza</taxon>
        <taxon>Oryza sativa</taxon>
    </lineage>
</organism>
<gene>
    <name evidence="1" type="primary">P0473F05.19</name>
</gene>
<accession>Q6Z003</accession>
<reference evidence="2" key="2">
    <citation type="journal article" date="2008" name="Nucleic Acids Res.">
        <title>The rice annotation project database (RAP-DB): 2008 update.</title>
        <authorList>
            <consortium name="The rice annotation project (RAP)"/>
        </authorList>
    </citation>
    <scope>GENOME REANNOTATION</scope>
    <source>
        <strain evidence="2">cv. Nipponbare</strain>
    </source>
</reference>
<proteinExistence type="predicted"/>
<dbReference type="AlphaFoldDB" id="Q6Z003"/>
<name>Q6Z003_ORYSJ</name>
<evidence type="ECO:0000313" key="1">
    <source>
        <dbReference type="EMBL" id="BAD05724.1"/>
    </source>
</evidence>
<sequence>MTMLSLLGSGALSYSSPYAIGLGALSYYLETPQQQGLRVRHTLYPSIYTTYRHGIPTRTRIFPYDLRKPFTNSIDEKSPSRTRTGLPTYRAGFDMFESYSESTKPVV</sequence>
<dbReference type="EMBL" id="AP005502">
    <property type="protein sequence ID" value="BAD05724.1"/>
    <property type="molecule type" value="Genomic_DNA"/>
</dbReference>
<dbReference type="Proteomes" id="UP000000763">
    <property type="component" value="Chromosome 8"/>
</dbReference>
<protein>
    <submittedName>
        <fullName evidence="1">Uncharacterized protein</fullName>
    </submittedName>
</protein>